<dbReference type="SUPFAM" id="SSF51445">
    <property type="entry name" value="(Trans)glycosidases"/>
    <property type="match status" value="1"/>
</dbReference>
<feature type="transmembrane region" description="Helical" evidence="2">
    <location>
        <begin position="20"/>
        <end position="39"/>
    </location>
</feature>
<protein>
    <submittedName>
        <fullName evidence="3">Glycoside hydrolase family 25 protein</fullName>
    </submittedName>
</protein>
<evidence type="ECO:0000313" key="4">
    <source>
        <dbReference type="Proteomes" id="UP001299220"/>
    </source>
</evidence>
<dbReference type="InterPro" id="IPR002053">
    <property type="entry name" value="Glyco_hydro_25"/>
</dbReference>
<dbReference type="Pfam" id="PF01183">
    <property type="entry name" value="Glyco_hydro_25"/>
    <property type="match status" value="1"/>
</dbReference>
<reference evidence="3 4" key="1">
    <citation type="submission" date="2020-12" db="EMBL/GenBank/DDBJ databases">
        <title>Whole genome sequences of gut porcine anaerobes.</title>
        <authorList>
            <person name="Kubasova T."/>
            <person name="Jahodarova E."/>
            <person name="Rychlik I."/>
        </authorList>
    </citation>
    <scope>NUCLEOTIDE SEQUENCE [LARGE SCALE GENOMIC DNA]</scope>
    <source>
        <strain evidence="3 4">An867</strain>
    </source>
</reference>
<evidence type="ECO:0000256" key="2">
    <source>
        <dbReference type="SAM" id="Phobius"/>
    </source>
</evidence>
<name>A0ABS9CKV1_9FIRM</name>
<dbReference type="Proteomes" id="UP001299220">
    <property type="component" value="Unassembled WGS sequence"/>
</dbReference>
<dbReference type="GO" id="GO:0016787">
    <property type="term" value="F:hydrolase activity"/>
    <property type="evidence" value="ECO:0007669"/>
    <property type="project" value="UniProtKB-KW"/>
</dbReference>
<gene>
    <name evidence="3" type="ORF">JQM67_03580</name>
</gene>
<dbReference type="Gene3D" id="3.20.20.80">
    <property type="entry name" value="Glycosidases"/>
    <property type="match status" value="1"/>
</dbReference>
<organism evidence="3 4">
    <name type="scientific">Anaeromassilibacillus senegalensis</name>
    <dbReference type="NCBI Taxonomy" id="1673717"/>
    <lineage>
        <taxon>Bacteria</taxon>
        <taxon>Bacillati</taxon>
        <taxon>Bacillota</taxon>
        <taxon>Clostridia</taxon>
        <taxon>Eubacteriales</taxon>
        <taxon>Acutalibacteraceae</taxon>
        <taxon>Anaeromassilibacillus</taxon>
    </lineage>
</organism>
<dbReference type="PANTHER" id="PTHR34135">
    <property type="entry name" value="LYSOZYME"/>
    <property type="match status" value="1"/>
</dbReference>
<keyword evidence="2" id="KW-1133">Transmembrane helix</keyword>
<evidence type="ECO:0000256" key="1">
    <source>
        <dbReference type="ARBA" id="ARBA00010646"/>
    </source>
</evidence>
<sequence>MKNFSQHTKNDSHTFAAKRAVFLGIVAVLLVAVVILSVYSSVSTPSGNTPGTVSSTEDGKLIINDLYEGELTIPKFNIPLNTYDTEKFLNNNGLVTYDDPNASLGIDVSDYQGDINWQTVKESGIDFAMIRAGYRGATRGKLNEDSKFQQNYEGAKAAGVQIGVYFFSQAVSVSEAEEEAGFVLQLLQGKELDLPVVFDWEMTDIDNSRTASATGEQITSYASAFCKKVSKAGYTAGVYFNRNLGYSYYNLEEIKDFDFWLAEYRSVPAFYYDFKIWQYSDNAQVQGIETPVDINVCFKKYA</sequence>
<keyword evidence="2" id="KW-0472">Membrane</keyword>
<dbReference type="EMBL" id="JAFBIT010000001">
    <property type="protein sequence ID" value="MCF2651674.1"/>
    <property type="molecule type" value="Genomic_DNA"/>
</dbReference>
<comment type="similarity">
    <text evidence="1">Belongs to the glycosyl hydrolase 25 family.</text>
</comment>
<dbReference type="InterPro" id="IPR017853">
    <property type="entry name" value="GH"/>
</dbReference>
<dbReference type="RefSeq" id="WP_235322682.1">
    <property type="nucleotide sequence ID" value="NZ_JAFBIT010000001.1"/>
</dbReference>
<accession>A0ABS9CKV1</accession>
<dbReference type="CDD" id="cd06414">
    <property type="entry name" value="GH25_LytC-like"/>
    <property type="match status" value="1"/>
</dbReference>
<proteinExistence type="inferred from homology"/>
<keyword evidence="2" id="KW-0812">Transmembrane</keyword>
<dbReference type="PROSITE" id="PS51904">
    <property type="entry name" value="GLYCOSYL_HYDROL_F25_2"/>
    <property type="match status" value="1"/>
</dbReference>
<keyword evidence="3" id="KW-0378">Hydrolase</keyword>
<dbReference type="PANTHER" id="PTHR34135:SF2">
    <property type="entry name" value="LYSOZYME"/>
    <property type="match status" value="1"/>
</dbReference>
<comment type="caution">
    <text evidence="3">The sequence shown here is derived from an EMBL/GenBank/DDBJ whole genome shotgun (WGS) entry which is preliminary data.</text>
</comment>
<keyword evidence="4" id="KW-1185">Reference proteome</keyword>
<evidence type="ECO:0000313" key="3">
    <source>
        <dbReference type="EMBL" id="MCF2651674.1"/>
    </source>
</evidence>